<organism evidence="1 2">
    <name type="scientific">Desulforudis audaxviator (strain MP104C)</name>
    <dbReference type="NCBI Taxonomy" id="477974"/>
    <lineage>
        <taxon>Bacteria</taxon>
        <taxon>Bacillati</taxon>
        <taxon>Bacillota</taxon>
        <taxon>Clostridia</taxon>
        <taxon>Thermoanaerobacterales</taxon>
        <taxon>Candidatus Desulforudaceae</taxon>
        <taxon>Candidatus Desulforudis</taxon>
    </lineage>
</organism>
<accession>B1I4U5</accession>
<reference evidence="2" key="1">
    <citation type="submission" date="2007-10" db="EMBL/GenBank/DDBJ databases">
        <title>Complete sequence of chromosome of Desulforudis audaxviator MP104C.</title>
        <authorList>
            <person name="Copeland A."/>
            <person name="Lucas S."/>
            <person name="Lapidus A."/>
            <person name="Barry K."/>
            <person name="Glavina del Rio T."/>
            <person name="Dalin E."/>
            <person name="Tice H."/>
            <person name="Bruce D."/>
            <person name="Pitluck S."/>
            <person name="Lowry S.R."/>
            <person name="Larimer F."/>
            <person name="Land M.L."/>
            <person name="Hauser L."/>
            <person name="Kyrpides N."/>
            <person name="Ivanova N.N."/>
            <person name="Richardson P."/>
        </authorList>
    </citation>
    <scope>NUCLEOTIDE SEQUENCE [LARGE SCALE GENOMIC DNA]</scope>
    <source>
        <strain evidence="2">MP104C</strain>
    </source>
</reference>
<proteinExistence type="predicted"/>
<dbReference type="CDD" id="cd06464">
    <property type="entry name" value="ACD_sHsps-like"/>
    <property type="match status" value="1"/>
</dbReference>
<dbReference type="AlphaFoldDB" id="B1I4U5"/>
<dbReference type="STRING" id="477974.Daud_1494"/>
<dbReference type="HOGENOM" id="CLU_117605_0_0_9"/>
<reference evidence="1 2" key="2">
    <citation type="journal article" date="2008" name="Science">
        <title>Environmental genomics reveals a single-species ecosystem deep within Earth.</title>
        <authorList>
            <person name="Chivian D."/>
            <person name="Brodie E.L."/>
            <person name="Alm E.J."/>
            <person name="Culley D.E."/>
            <person name="Dehal P.S."/>
            <person name="Desantis T.Z."/>
            <person name="Gihring T.M."/>
            <person name="Lapidus A."/>
            <person name="Lin L.H."/>
            <person name="Lowry S.R."/>
            <person name="Moser D.P."/>
            <person name="Richardson P.M."/>
            <person name="Southam G."/>
            <person name="Wanger G."/>
            <person name="Pratt L.M."/>
            <person name="Andersen G.L."/>
            <person name="Hazen T.C."/>
            <person name="Brockman F.J."/>
            <person name="Arkin A.P."/>
            <person name="Onstott T.C."/>
        </authorList>
    </citation>
    <scope>NUCLEOTIDE SEQUENCE [LARGE SCALE GENOMIC DNA]</scope>
    <source>
        <strain evidence="1 2">MP104C</strain>
    </source>
</reference>
<dbReference type="EMBL" id="CP000860">
    <property type="protein sequence ID" value="ACA60000.1"/>
    <property type="molecule type" value="Genomic_DNA"/>
</dbReference>
<dbReference type="Gene3D" id="2.60.40.790">
    <property type="match status" value="1"/>
</dbReference>
<dbReference type="Proteomes" id="UP000008544">
    <property type="component" value="Chromosome"/>
</dbReference>
<name>B1I4U5_DESAP</name>
<evidence type="ECO:0000313" key="1">
    <source>
        <dbReference type="EMBL" id="ACA60000.1"/>
    </source>
</evidence>
<dbReference type="OrthoDB" id="1806521at2"/>
<keyword evidence="2" id="KW-1185">Reference proteome</keyword>
<dbReference type="InterPro" id="IPR008978">
    <property type="entry name" value="HSP20-like_chaperone"/>
</dbReference>
<sequence>MTKKKDISDEVKADMGINELLNGLGNFIDLIKQMEAQGKAKISYTGEIKGLDKAKGLKGLFGIDIGIGDGGSADVKPFGNISKKEKDLVIEGITEPLVDIFEERNNVLVVAELPGVNEDNFHFQVSGDILIIEAAGRDRQYRKEMLLPTMVDPEGATTVIKNGIVEIRLPITNNKIKNTSADGE</sequence>
<dbReference type="eggNOG" id="COG0071">
    <property type="taxonomic scope" value="Bacteria"/>
</dbReference>
<dbReference type="RefSeq" id="WP_012302585.1">
    <property type="nucleotide sequence ID" value="NC_010424.1"/>
</dbReference>
<dbReference type="SUPFAM" id="SSF49764">
    <property type="entry name" value="HSP20-like chaperones"/>
    <property type="match status" value="1"/>
</dbReference>
<evidence type="ECO:0000313" key="2">
    <source>
        <dbReference type="Proteomes" id="UP000008544"/>
    </source>
</evidence>
<dbReference type="KEGG" id="dau:Daud_1494"/>
<protein>
    <submittedName>
        <fullName evidence="1">Uncharacterized protein</fullName>
    </submittedName>
</protein>
<gene>
    <name evidence="1" type="ordered locus">Daud_1494</name>
</gene>